<evidence type="ECO:0000313" key="2">
    <source>
        <dbReference type="EMBL" id="RVW27703.1"/>
    </source>
</evidence>
<gene>
    <name evidence="2" type="ORF">CK203_106719</name>
</gene>
<evidence type="ECO:0008006" key="4">
    <source>
        <dbReference type="Google" id="ProtNLM"/>
    </source>
</evidence>
<feature type="compositionally biased region" description="Polar residues" evidence="1">
    <location>
        <begin position="21"/>
        <end position="33"/>
    </location>
</feature>
<evidence type="ECO:0000256" key="1">
    <source>
        <dbReference type="SAM" id="MobiDB-lite"/>
    </source>
</evidence>
<accession>A0A438CWX3</accession>
<evidence type="ECO:0000313" key="3">
    <source>
        <dbReference type="Proteomes" id="UP000288805"/>
    </source>
</evidence>
<dbReference type="EMBL" id="QGNW01001943">
    <property type="protein sequence ID" value="RVW27703.1"/>
    <property type="molecule type" value="Genomic_DNA"/>
</dbReference>
<protein>
    <recommendedName>
        <fullName evidence="4">Retrovirus-related Pol polyprotein from transposon RE1</fullName>
    </recommendedName>
</protein>
<feature type="region of interest" description="Disordered" evidence="1">
    <location>
        <begin position="21"/>
        <end position="40"/>
    </location>
</feature>
<reference evidence="2 3" key="1">
    <citation type="journal article" date="2018" name="PLoS Genet.">
        <title>Population sequencing reveals clonal diversity and ancestral inbreeding in the grapevine cultivar Chardonnay.</title>
        <authorList>
            <person name="Roach M.J."/>
            <person name="Johnson D.L."/>
            <person name="Bohlmann J."/>
            <person name="van Vuuren H.J."/>
            <person name="Jones S.J."/>
            <person name="Pretorius I.S."/>
            <person name="Schmidt S.A."/>
            <person name="Borneman A.R."/>
        </authorList>
    </citation>
    <scope>NUCLEOTIDE SEQUENCE [LARGE SCALE GENOMIC DNA]</scope>
    <source>
        <strain evidence="3">cv. Chardonnay</strain>
        <tissue evidence="2">Leaf</tissue>
    </source>
</reference>
<proteinExistence type="predicted"/>
<dbReference type="AlphaFoldDB" id="A0A438CWX3"/>
<dbReference type="CDD" id="cd09272">
    <property type="entry name" value="RNase_HI_RT_Ty1"/>
    <property type="match status" value="1"/>
</dbReference>
<comment type="caution">
    <text evidence="2">The sequence shown here is derived from an EMBL/GenBank/DDBJ whole genome shotgun (WGS) entry which is preliminary data.</text>
</comment>
<sequence>MVLPCDRMTLLRQTEVRVPSPLTSENATLNPQVGEQGKGYPLHDRKELDRVYTKKKQGMQTKKALYGLKQSSRVWFDRLSSDFTKIEKLQSYLVKEFEMKDLGALKYFLGIEMSRSKQGLFLSLRKYTLDVLVETGGNLVIRRSKKQNVLGFSPKKPMVLFCDDTTTIEIANNMVQHDRTKHIELDRNYIKDNLDSIMIKFPYIKSANQLADMMTHAVTSGPFYALLSKLDMCNIYAPT</sequence>
<dbReference type="Proteomes" id="UP000288805">
    <property type="component" value="Unassembled WGS sequence"/>
</dbReference>
<name>A0A438CWX3_VITVI</name>
<organism evidence="2 3">
    <name type="scientific">Vitis vinifera</name>
    <name type="common">Grape</name>
    <dbReference type="NCBI Taxonomy" id="29760"/>
    <lineage>
        <taxon>Eukaryota</taxon>
        <taxon>Viridiplantae</taxon>
        <taxon>Streptophyta</taxon>
        <taxon>Embryophyta</taxon>
        <taxon>Tracheophyta</taxon>
        <taxon>Spermatophyta</taxon>
        <taxon>Magnoliopsida</taxon>
        <taxon>eudicotyledons</taxon>
        <taxon>Gunneridae</taxon>
        <taxon>Pentapetalae</taxon>
        <taxon>rosids</taxon>
        <taxon>Vitales</taxon>
        <taxon>Vitaceae</taxon>
        <taxon>Viteae</taxon>
        <taxon>Vitis</taxon>
    </lineage>
</organism>